<keyword evidence="3" id="KW-1185">Reference proteome</keyword>
<name>A0A9P8RJK4_9PEZI</name>
<dbReference type="Proteomes" id="UP000758603">
    <property type="component" value="Unassembled WGS sequence"/>
</dbReference>
<proteinExistence type="predicted"/>
<evidence type="ECO:0000256" key="1">
    <source>
        <dbReference type="SAM" id="MobiDB-lite"/>
    </source>
</evidence>
<feature type="region of interest" description="Disordered" evidence="1">
    <location>
        <begin position="23"/>
        <end position="62"/>
    </location>
</feature>
<sequence length="95" mass="10403">MICTRGLNGFVDVLVVIYREPEQHQHPEPVRSPVVPHPGVRSVDDSPRGSGPSKRALPGHLPAAPGRVGMQLKTVVAVLRYLAIMRTIVFYRPGT</sequence>
<accession>A0A9P8RJK4</accession>
<reference evidence="2" key="1">
    <citation type="journal article" date="2021" name="Nat. Commun.">
        <title>Genetic determinants of endophytism in the Arabidopsis root mycobiome.</title>
        <authorList>
            <person name="Mesny F."/>
            <person name="Miyauchi S."/>
            <person name="Thiergart T."/>
            <person name="Pickel B."/>
            <person name="Atanasova L."/>
            <person name="Karlsson M."/>
            <person name="Huettel B."/>
            <person name="Barry K.W."/>
            <person name="Haridas S."/>
            <person name="Chen C."/>
            <person name="Bauer D."/>
            <person name="Andreopoulos W."/>
            <person name="Pangilinan J."/>
            <person name="LaButti K."/>
            <person name="Riley R."/>
            <person name="Lipzen A."/>
            <person name="Clum A."/>
            <person name="Drula E."/>
            <person name="Henrissat B."/>
            <person name="Kohler A."/>
            <person name="Grigoriev I.V."/>
            <person name="Martin F.M."/>
            <person name="Hacquard S."/>
        </authorList>
    </citation>
    <scope>NUCLEOTIDE SEQUENCE</scope>
    <source>
        <strain evidence="2">MPI-SDFR-AT-0073</strain>
    </source>
</reference>
<comment type="caution">
    <text evidence="2">The sequence shown here is derived from an EMBL/GenBank/DDBJ whole genome shotgun (WGS) entry which is preliminary data.</text>
</comment>
<dbReference type="EMBL" id="JAGPXC010000009">
    <property type="protein sequence ID" value="KAH6647244.1"/>
    <property type="molecule type" value="Genomic_DNA"/>
</dbReference>
<dbReference type="GeneID" id="70132856"/>
<protein>
    <submittedName>
        <fullName evidence="2">Uncharacterized protein</fullName>
    </submittedName>
</protein>
<organism evidence="2 3">
    <name type="scientific">Truncatella angustata</name>
    <dbReference type="NCBI Taxonomy" id="152316"/>
    <lineage>
        <taxon>Eukaryota</taxon>
        <taxon>Fungi</taxon>
        <taxon>Dikarya</taxon>
        <taxon>Ascomycota</taxon>
        <taxon>Pezizomycotina</taxon>
        <taxon>Sordariomycetes</taxon>
        <taxon>Xylariomycetidae</taxon>
        <taxon>Amphisphaeriales</taxon>
        <taxon>Sporocadaceae</taxon>
        <taxon>Truncatella</taxon>
    </lineage>
</organism>
<evidence type="ECO:0000313" key="3">
    <source>
        <dbReference type="Proteomes" id="UP000758603"/>
    </source>
</evidence>
<dbReference type="AlphaFoldDB" id="A0A9P8RJK4"/>
<dbReference type="RefSeq" id="XP_045953758.1">
    <property type="nucleotide sequence ID" value="XM_046103965.1"/>
</dbReference>
<gene>
    <name evidence="2" type="ORF">BKA67DRAFT_582105</name>
</gene>
<evidence type="ECO:0000313" key="2">
    <source>
        <dbReference type="EMBL" id="KAH6647244.1"/>
    </source>
</evidence>